<sequence length="490" mass="52130">INIISPVNNNSVNLTGYVNVTVTLNKNGTAQYLNWNGINYTMMPNTSQPAGTVFLRNMTGLLSGKYSLKVYANDTTGISNVSETMVVTVNRTIVSTTIKNFINTTNFIVNKTIEIAAPSGNVTVTILNGTNASVGGAALTSISIDSLAQVNSTFVANLGSSDKLIGENLSLGPEGAQFNPDIQIRFNYTDAQLTAAGITASSLRVKFYNTTTNTWVEQTPYTLNTTGKYITANVSHFSMFALVGTITQTATNPPSSGSGSSGGGGGGGGGSGENYSNIQLKERYDETIKKDMVTTYKFKNSSNPVILVNITGNVNAGVINTAVEVLKGTSTLVNVAAPGTVYKNFNVWVGTSGFVSSRNIKEASIGFRILNSWLTDNGVTAGDVRLVRWDGTKWVQLETAPIGKDGTYTNFEGITSGFSHFAITGIEKTISSGVTVTSVPTEPAKAVKVAVKVAEPEERKSELNMPWFIIFGGIILIGVIVLMYIKMKKK</sequence>
<feature type="compositionally biased region" description="Gly residues" evidence="1">
    <location>
        <begin position="259"/>
        <end position="272"/>
    </location>
</feature>
<reference evidence="3 4" key="1">
    <citation type="journal article" date="2016" name="Nat. Commun.">
        <title>Thousands of microbial genomes shed light on interconnected biogeochemical processes in an aquifer system.</title>
        <authorList>
            <person name="Anantharaman K."/>
            <person name="Brown C.T."/>
            <person name="Hug L.A."/>
            <person name="Sharon I."/>
            <person name="Castelle C.J."/>
            <person name="Probst A.J."/>
            <person name="Thomas B.C."/>
            <person name="Singh A."/>
            <person name="Wilkins M.J."/>
            <person name="Karaoz U."/>
            <person name="Brodie E.L."/>
            <person name="Williams K.H."/>
            <person name="Hubbard S.S."/>
            <person name="Banfield J.F."/>
        </authorList>
    </citation>
    <scope>NUCLEOTIDE SEQUENCE [LARGE SCALE GENOMIC DNA]</scope>
</reference>
<evidence type="ECO:0008006" key="5">
    <source>
        <dbReference type="Google" id="ProtNLM"/>
    </source>
</evidence>
<name>A0A1F7X836_9BACT</name>
<comment type="caution">
    <text evidence="3">The sequence shown here is derived from an EMBL/GenBank/DDBJ whole genome shotgun (WGS) entry which is preliminary data.</text>
</comment>
<dbReference type="NCBIfam" id="TIGR04213">
    <property type="entry name" value="PGF_pre_PGF"/>
    <property type="match status" value="1"/>
</dbReference>
<evidence type="ECO:0000313" key="3">
    <source>
        <dbReference type="EMBL" id="OGM11204.1"/>
    </source>
</evidence>
<dbReference type="InterPro" id="IPR026453">
    <property type="entry name" value="PGF_pre_PGF"/>
</dbReference>
<protein>
    <recommendedName>
        <fullName evidence="5">PGF-pre-PGF domain-containing protein</fullName>
    </recommendedName>
</protein>
<gene>
    <name evidence="3" type="ORF">A2Z22_01830</name>
</gene>
<proteinExistence type="predicted"/>
<dbReference type="AlphaFoldDB" id="A0A1F7X836"/>
<evidence type="ECO:0000256" key="1">
    <source>
        <dbReference type="SAM" id="MobiDB-lite"/>
    </source>
</evidence>
<keyword evidence="2" id="KW-1133">Transmembrane helix</keyword>
<keyword evidence="2" id="KW-0472">Membrane</keyword>
<evidence type="ECO:0000256" key="2">
    <source>
        <dbReference type="SAM" id="Phobius"/>
    </source>
</evidence>
<evidence type="ECO:0000313" key="4">
    <source>
        <dbReference type="Proteomes" id="UP000177053"/>
    </source>
</evidence>
<organism evidence="3 4">
    <name type="scientific">Candidatus Woesebacteria bacterium RBG_16_34_12</name>
    <dbReference type="NCBI Taxonomy" id="1802480"/>
    <lineage>
        <taxon>Bacteria</taxon>
        <taxon>Candidatus Woeseibacteriota</taxon>
    </lineage>
</organism>
<feature type="non-terminal residue" evidence="3">
    <location>
        <position position="1"/>
    </location>
</feature>
<accession>A0A1F7X836</accession>
<keyword evidence="2" id="KW-0812">Transmembrane</keyword>
<dbReference type="EMBL" id="MGFS01000024">
    <property type="protein sequence ID" value="OGM11204.1"/>
    <property type="molecule type" value="Genomic_DNA"/>
</dbReference>
<feature type="transmembrane region" description="Helical" evidence="2">
    <location>
        <begin position="465"/>
        <end position="485"/>
    </location>
</feature>
<dbReference type="Proteomes" id="UP000177053">
    <property type="component" value="Unassembled WGS sequence"/>
</dbReference>
<feature type="region of interest" description="Disordered" evidence="1">
    <location>
        <begin position="251"/>
        <end position="276"/>
    </location>
</feature>